<keyword evidence="3" id="KW-1185">Reference proteome</keyword>
<comment type="caution">
    <text evidence="2">The sequence shown here is derived from an EMBL/GenBank/DDBJ whole genome shotgun (WGS) entry which is preliminary data.</text>
</comment>
<evidence type="ECO:0000256" key="1">
    <source>
        <dbReference type="SAM" id="MobiDB-lite"/>
    </source>
</evidence>
<dbReference type="HOGENOM" id="CLU_015771_0_1_1"/>
<protein>
    <recommendedName>
        <fullName evidence="4">Tachykinin family protein</fullName>
    </recommendedName>
</protein>
<dbReference type="PANTHER" id="PTHR37540:SF10">
    <property type="entry name" value="SIGMA-70 REGION 2 FAMILY PROTEIN"/>
    <property type="match status" value="1"/>
</dbReference>
<evidence type="ECO:0000313" key="2">
    <source>
        <dbReference type="EMBL" id="KEF54833.1"/>
    </source>
</evidence>
<name>A0A072P6D9_9EURO</name>
<sequence>MNSLLIVVGPHQGLTTKEEELQASDARSHAATVSHARRKSKYPASQEDTDNDSAIKINFRKPLAHEPFWPGEDHIRKRDNLRHLGRQSARCREFAASTSLPHPITILGQSKLDPFNADSSRNLPPIAYSSLEHSYLNLWPKFDPAMTKAAREAVITHWRKTAVQSPLTFHAQISNAVSLCYVLSTDPSAMSNLLQIRWKHQAITMKIIRKKLEEIKGPVSDDLLENIMRIMSQGGDLYDGPATLSRYPETPLAEALHLKLYARFEMGLPHFRAIVELIKQRGGLENISTNFSRPIGLSDVIVSTKQGIRPVFPVLQELRQFSDLHEFTFDAKGEELMLEMRTGWCTSVLQNSHPDIVKLAIRAAQLTVALGQNHRAGEGHLSLPVICALTTVFQHDLNELNPQEIRVPKEHHNDMFDACRLGIQIFSDLILFPTAQSFSAKPRLITDLRRILTAYHLSEEGAMGNSDPNSRLLLWITFMGTVISEGTGHRDWYLRKLLYLVRKMSLQSESWTVFKGILVTFLWWDYVLEDHARDIWGYLWAMDTISPSLPLIKRRVRPNEGLNLGT</sequence>
<accession>A0A072P6D9</accession>
<dbReference type="EMBL" id="AMGV01000009">
    <property type="protein sequence ID" value="KEF54833.1"/>
    <property type="molecule type" value="Genomic_DNA"/>
</dbReference>
<dbReference type="GeneID" id="25284185"/>
<gene>
    <name evidence="2" type="ORF">A1O9_09275</name>
</gene>
<organism evidence="2 3">
    <name type="scientific">Exophiala aquamarina CBS 119918</name>
    <dbReference type="NCBI Taxonomy" id="1182545"/>
    <lineage>
        <taxon>Eukaryota</taxon>
        <taxon>Fungi</taxon>
        <taxon>Dikarya</taxon>
        <taxon>Ascomycota</taxon>
        <taxon>Pezizomycotina</taxon>
        <taxon>Eurotiomycetes</taxon>
        <taxon>Chaetothyriomycetidae</taxon>
        <taxon>Chaetothyriales</taxon>
        <taxon>Herpotrichiellaceae</taxon>
        <taxon>Exophiala</taxon>
    </lineage>
</organism>
<dbReference type="RefSeq" id="XP_013257423.1">
    <property type="nucleotide sequence ID" value="XM_013401969.1"/>
</dbReference>
<proteinExistence type="predicted"/>
<evidence type="ECO:0000313" key="3">
    <source>
        <dbReference type="Proteomes" id="UP000027920"/>
    </source>
</evidence>
<reference evidence="2 3" key="1">
    <citation type="submission" date="2013-03" db="EMBL/GenBank/DDBJ databases">
        <title>The Genome Sequence of Exophiala aquamarina CBS 119918.</title>
        <authorList>
            <consortium name="The Broad Institute Genomics Platform"/>
            <person name="Cuomo C."/>
            <person name="de Hoog S."/>
            <person name="Gorbushina A."/>
            <person name="Walker B."/>
            <person name="Young S.K."/>
            <person name="Zeng Q."/>
            <person name="Gargeya S."/>
            <person name="Fitzgerald M."/>
            <person name="Haas B."/>
            <person name="Abouelleil A."/>
            <person name="Allen A.W."/>
            <person name="Alvarado L."/>
            <person name="Arachchi H.M."/>
            <person name="Berlin A.M."/>
            <person name="Chapman S.B."/>
            <person name="Gainer-Dewar J."/>
            <person name="Goldberg J."/>
            <person name="Griggs A."/>
            <person name="Gujja S."/>
            <person name="Hansen M."/>
            <person name="Howarth C."/>
            <person name="Imamovic A."/>
            <person name="Ireland A."/>
            <person name="Larimer J."/>
            <person name="McCowan C."/>
            <person name="Murphy C."/>
            <person name="Pearson M."/>
            <person name="Poon T.W."/>
            <person name="Priest M."/>
            <person name="Roberts A."/>
            <person name="Saif S."/>
            <person name="Shea T."/>
            <person name="Sisk P."/>
            <person name="Sykes S."/>
            <person name="Wortman J."/>
            <person name="Nusbaum C."/>
            <person name="Birren B."/>
        </authorList>
    </citation>
    <scope>NUCLEOTIDE SEQUENCE [LARGE SCALE GENOMIC DNA]</scope>
    <source>
        <strain evidence="2 3">CBS 119918</strain>
    </source>
</reference>
<dbReference type="Proteomes" id="UP000027920">
    <property type="component" value="Unassembled WGS sequence"/>
</dbReference>
<evidence type="ECO:0008006" key="4">
    <source>
        <dbReference type="Google" id="ProtNLM"/>
    </source>
</evidence>
<dbReference type="AlphaFoldDB" id="A0A072P6D9"/>
<dbReference type="OrthoDB" id="3469466at2759"/>
<dbReference type="VEuPathDB" id="FungiDB:A1O9_09275"/>
<feature type="region of interest" description="Disordered" evidence="1">
    <location>
        <begin position="19"/>
        <end position="51"/>
    </location>
</feature>
<dbReference type="PANTHER" id="PTHR37540">
    <property type="entry name" value="TRANSCRIPTION FACTOR (ACR-2), PUTATIVE-RELATED-RELATED"/>
    <property type="match status" value="1"/>
</dbReference>